<sequence>MTQNEVPLRIVLADDEPLMLAGLAAILNAQPDIEVLGTAPNGQQAVELVARTQPDVVCLDIEMPVMSGIQATREILSAHETQVVMLTTFRREDYLMDSLKAGASGFLLKTATPEQLAESIRTVASGEALLAPEMTRSLIRRSMEEDQSSGPGRPTQASPDQSVGRDSTVEPLSQRERDVLAQAALGLSNSEIGERLFIGAETVKTHMSRVLAKLQLRNRVQAVAYAHRHGIVADSPD</sequence>
<evidence type="ECO:0000256" key="2">
    <source>
        <dbReference type="ARBA" id="ARBA00023015"/>
    </source>
</evidence>
<evidence type="ECO:0000256" key="3">
    <source>
        <dbReference type="ARBA" id="ARBA00023125"/>
    </source>
</evidence>
<dbReference type="Pfam" id="PF00072">
    <property type="entry name" value="Response_reg"/>
    <property type="match status" value="1"/>
</dbReference>
<gene>
    <name evidence="9" type="ORF">GCM10011401_25110</name>
</gene>
<dbReference type="Pfam" id="PF00196">
    <property type="entry name" value="GerE"/>
    <property type="match status" value="1"/>
</dbReference>
<comment type="caution">
    <text evidence="9">The sequence shown here is derived from an EMBL/GenBank/DDBJ whole genome shotgun (WGS) entry which is preliminary data.</text>
</comment>
<dbReference type="SUPFAM" id="SSF46894">
    <property type="entry name" value="C-terminal effector domain of the bipartite response regulators"/>
    <property type="match status" value="1"/>
</dbReference>
<feature type="domain" description="Response regulatory" evidence="8">
    <location>
        <begin position="9"/>
        <end position="124"/>
    </location>
</feature>
<dbReference type="PANTHER" id="PTHR43214:SF24">
    <property type="entry name" value="TRANSCRIPTIONAL REGULATORY PROTEIN NARL-RELATED"/>
    <property type="match status" value="1"/>
</dbReference>
<dbReference type="PANTHER" id="PTHR43214">
    <property type="entry name" value="TWO-COMPONENT RESPONSE REGULATOR"/>
    <property type="match status" value="1"/>
</dbReference>
<keyword evidence="10" id="KW-1185">Reference proteome</keyword>
<dbReference type="Gene3D" id="3.40.50.2300">
    <property type="match status" value="1"/>
</dbReference>
<dbReference type="PROSITE" id="PS50043">
    <property type="entry name" value="HTH_LUXR_2"/>
    <property type="match status" value="1"/>
</dbReference>
<dbReference type="InterPro" id="IPR000792">
    <property type="entry name" value="Tscrpt_reg_LuxR_C"/>
</dbReference>
<feature type="modified residue" description="4-aspartylphosphate" evidence="5">
    <location>
        <position position="60"/>
    </location>
</feature>
<evidence type="ECO:0000259" key="8">
    <source>
        <dbReference type="PROSITE" id="PS50110"/>
    </source>
</evidence>
<dbReference type="GO" id="GO:0003677">
    <property type="term" value="F:DNA binding"/>
    <property type="evidence" value="ECO:0007669"/>
    <property type="project" value="UniProtKB-KW"/>
</dbReference>
<dbReference type="InterPro" id="IPR016032">
    <property type="entry name" value="Sig_transdc_resp-reg_C-effctor"/>
</dbReference>
<dbReference type="PROSITE" id="PS00622">
    <property type="entry name" value="HTH_LUXR_1"/>
    <property type="match status" value="1"/>
</dbReference>
<evidence type="ECO:0000256" key="1">
    <source>
        <dbReference type="ARBA" id="ARBA00022553"/>
    </source>
</evidence>
<organism evidence="9 10">
    <name type="scientific">Nesterenkonia cremea</name>
    <dbReference type="NCBI Taxonomy" id="1882340"/>
    <lineage>
        <taxon>Bacteria</taxon>
        <taxon>Bacillati</taxon>
        <taxon>Actinomycetota</taxon>
        <taxon>Actinomycetes</taxon>
        <taxon>Micrococcales</taxon>
        <taxon>Micrococcaceae</taxon>
        <taxon>Nesterenkonia</taxon>
    </lineage>
</organism>
<dbReference type="EMBL" id="BMIS01000014">
    <property type="protein sequence ID" value="GGE76721.1"/>
    <property type="molecule type" value="Genomic_DNA"/>
</dbReference>
<feature type="compositionally biased region" description="Polar residues" evidence="6">
    <location>
        <begin position="155"/>
        <end position="165"/>
    </location>
</feature>
<dbReference type="InterPro" id="IPR011006">
    <property type="entry name" value="CheY-like_superfamily"/>
</dbReference>
<reference evidence="9" key="2">
    <citation type="submission" date="2020-09" db="EMBL/GenBank/DDBJ databases">
        <authorList>
            <person name="Sun Q."/>
            <person name="Zhou Y."/>
        </authorList>
    </citation>
    <scope>NUCLEOTIDE SEQUENCE</scope>
    <source>
        <strain evidence="9">CGMCC 1.15388</strain>
    </source>
</reference>
<dbReference type="SUPFAM" id="SSF52172">
    <property type="entry name" value="CheY-like"/>
    <property type="match status" value="1"/>
</dbReference>
<dbReference type="PROSITE" id="PS50110">
    <property type="entry name" value="RESPONSE_REGULATORY"/>
    <property type="match status" value="1"/>
</dbReference>
<dbReference type="AlphaFoldDB" id="A0A917AUN4"/>
<evidence type="ECO:0000313" key="9">
    <source>
        <dbReference type="EMBL" id="GGE76721.1"/>
    </source>
</evidence>
<name>A0A917AUN4_9MICC</name>
<evidence type="ECO:0000256" key="5">
    <source>
        <dbReference type="PROSITE-ProRule" id="PRU00169"/>
    </source>
</evidence>
<dbReference type="InterPro" id="IPR039420">
    <property type="entry name" value="WalR-like"/>
</dbReference>
<dbReference type="SMART" id="SM00421">
    <property type="entry name" value="HTH_LUXR"/>
    <property type="match status" value="1"/>
</dbReference>
<dbReference type="CDD" id="cd17535">
    <property type="entry name" value="REC_NarL-like"/>
    <property type="match status" value="1"/>
</dbReference>
<evidence type="ECO:0000256" key="4">
    <source>
        <dbReference type="ARBA" id="ARBA00023163"/>
    </source>
</evidence>
<dbReference type="PRINTS" id="PR00038">
    <property type="entry name" value="HTHLUXR"/>
</dbReference>
<dbReference type="GO" id="GO:0000160">
    <property type="term" value="P:phosphorelay signal transduction system"/>
    <property type="evidence" value="ECO:0007669"/>
    <property type="project" value="InterPro"/>
</dbReference>
<dbReference type="RefSeq" id="WP_188686288.1">
    <property type="nucleotide sequence ID" value="NZ_BMIS01000014.1"/>
</dbReference>
<feature type="region of interest" description="Disordered" evidence="6">
    <location>
        <begin position="142"/>
        <end position="173"/>
    </location>
</feature>
<dbReference type="InterPro" id="IPR058245">
    <property type="entry name" value="NreC/VraR/RcsB-like_REC"/>
</dbReference>
<reference evidence="9" key="1">
    <citation type="journal article" date="2014" name="Int. J. Syst. Evol. Microbiol.">
        <title>Complete genome sequence of Corynebacterium casei LMG S-19264T (=DSM 44701T), isolated from a smear-ripened cheese.</title>
        <authorList>
            <consortium name="US DOE Joint Genome Institute (JGI-PGF)"/>
            <person name="Walter F."/>
            <person name="Albersmeier A."/>
            <person name="Kalinowski J."/>
            <person name="Ruckert C."/>
        </authorList>
    </citation>
    <scope>NUCLEOTIDE SEQUENCE</scope>
    <source>
        <strain evidence="9">CGMCC 1.15388</strain>
    </source>
</reference>
<protein>
    <submittedName>
        <fullName evidence="9">DNA-binding response regulator</fullName>
    </submittedName>
</protein>
<keyword evidence="2" id="KW-0805">Transcription regulation</keyword>
<evidence type="ECO:0000259" key="7">
    <source>
        <dbReference type="PROSITE" id="PS50043"/>
    </source>
</evidence>
<dbReference type="CDD" id="cd06170">
    <property type="entry name" value="LuxR_C_like"/>
    <property type="match status" value="1"/>
</dbReference>
<dbReference type="Proteomes" id="UP000633136">
    <property type="component" value="Unassembled WGS sequence"/>
</dbReference>
<proteinExistence type="predicted"/>
<keyword evidence="4" id="KW-0804">Transcription</keyword>
<accession>A0A917AUN4</accession>
<dbReference type="GO" id="GO:0006355">
    <property type="term" value="P:regulation of DNA-templated transcription"/>
    <property type="evidence" value="ECO:0007669"/>
    <property type="project" value="InterPro"/>
</dbReference>
<dbReference type="InterPro" id="IPR001789">
    <property type="entry name" value="Sig_transdc_resp-reg_receiver"/>
</dbReference>
<evidence type="ECO:0000256" key="6">
    <source>
        <dbReference type="SAM" id="MobiDB-lite"/>
    </source>
</evidence>
<evidence type="ECO:0000313" key="10">
    <source>
        <dbReference type="Proteomes" id="UP000633136"/>
    </source>
</evidence>
<keyword evidence="1 5" id="KW-0597">Phosphoprotein</keyword>
<dbReference type="SMART" id="SM00448">
    <property type="entry name" value="REC"/>
    <property type="match status" value="1"/>
</dbReference>
<keyword evidence="3 9" id="KW-0238">DNA-binding</keyword>
<feature type="domain" description="HTH luxR-type" evidence="7">
    <location>
        <begin position="165"/>
        <end position="230"/>
    </location>
</feature>